<dbReference type="GO" id="GO:0015203">
    <property type="term" value="F:polyamine transmembrane transporter activity"/>
    <property type="evidence" value="ECO:0007669"/>
    <property type="project" value="TreeGrafter"/>
</dbReference>
<feature type="region of interest" description="Disordered" evidence="15">
    <location>
        <begin position="1244"/>
        <end position="1299"/>
    </location>
</feature>
<dbReference type="InterPro" id="IPR036412">
    <property type="entry name" value="HAD-like_sf"/>
</dbReference>
<dbReference type="GO" id="GO:0031902">
    <property type="term" value="C:late endosome membrane"/>
    <property type="evidence" value="ECO:0007669"/>
    <property type="project" value="UniProtKB-SubCell"/>
</dbReference>
<accession>A0AAE1E8V7</accession>
<dbReference type="InterPro" id="IPR023298">
    <property type="entry name" value="ATPase_P-typ_TM_dom_sf"/>
</dbReference>
<dbReference type="InterPro" id="IPR047821">
    <property type="entry name" value="P5B-type_ATPase"/>
</dbReference>
<dbReference type="FunFam" id="3.40.50.1000:FF:000045">
    <property type="entry name" value="Cation-transporting ATPase"/>
    <property type="match status" value="1"/>
</dbReference>
<keyword evidence="8 14" id="KW-0067">ATP-binding</keyword>
<evidence type="ECO:0000256" key="1">
    <source>
        <dbReference type="ARBA" id="ARBA00004107"/>
    </source>
</evidence>
<dbReference type="SUPFAM" id="SSF81653">
    <property type="entry name" value="Calcium ATPase, transduction domain A"/>
    <property type="match status" value="1"/>
</dbReference>
<dbReference type="InterPro" id="IPR004014">
    <property type="entry name" value="ATPase_P-typ_cation-transptr_N"/>
</dbReference>
<dbReference type="Pfam" id="PF00122">
    <property type="entry name" value="E1-E2_ATPase"/>
    <property type="match status" value="1"/>
</dbReference>
<dbReference type="GO" id="GO:0015662">
    <property type="term" value="F:P-type ion transporter activity"/>
    <property type="evidence" value="ECO:0007669"/>
    <property type="project" value="InterPro"/>
</dbReference>
<dbReference type="InterPro" id="IPR018303">
    <property type="entry name" value="ATPase_P-typ_P_site"/>
</dbReference>
<dbReference type="PANTHER" id="PTHR45630">
    <property type="entry name" value="CATION-TRANSPORTING ATPASE-RELATED"/>
    <property type="match status" value="1"/>
</dbReference>
<dbReference type="PANTHER" id="PTHR45630:SF8">
    <property type="entry name" value="CATION-TRANSPORTING ATPASE"/>
    <property type="match status" value="1"/>
</dbReference>
<evidence type="ECO:0000256" key="9">
    <source>
        <dbReference type="ARBA" id="ARBA00022842"/>
    </source>
</evidence>
<dbReference type="Gene3D" id="3.40.50.1000">
    <property type="entry name" value="HAD superfamily/HAD-like"/>
    <property type="match status" value="1"/>
</dbReference>
<dbReference type="NCBIfam" id="TIGR01657">
    <property type="entry name" value="P-ATPase-V"/>
    <property type="match status" value="1"/>
</dbReference>
<feature type="region of interest" description="Disordered" evidence="15">
    <location>
        <begin position="1"/>
        <end position="31"/>
    </location>
</feature>
<dbReference type="NCBIfam" id="TIGR01494">
    <property type="entry name" value="ATPase_P-type"/>
    <property type="match status" value="2"/>
</dbReference>
<keyword evidence="12 14" id="KW-0472">Membrane</keyword>
<dbReference type="Gene3D" id="3.40.1110.10">
    <property type="entry name" value="Calcium-transporting ATPase, cytoplasmic domain N"/>
    <property type="match status" value="1"/>
</dbReference>
<dbReference type="InterPro" id="IPR023299">
    <property type="entry name" value="ATPase_P-typ_cyto_dom_N"/>
</dbReference>
<evidence type="ECO:0000256" key="3">
    <source>
        <dbReference type="ARBA" id="ARBA00022553"/>
    </source>
</evidence>
<feature type="transmembrane region" description="Helical" evidence="14">
    <location>
        <begin position="1102"/>
        <end position="1125"/>
    </location>
</feature>
<keyword evidence="6 14" id="KW-0547">Nucleotide-binding</keyword>
<evidence type="ECO:0000256" key="13">
    <source>
        <dbReference type="ARBA" id="ARBA00049360"/>
    </source>
</evidence>
<evidence type="ECO:0000256" key="2">
    <source>
        <dbReference type="ARBA" id="ARBA00006000"/>
    </source>
</evidence>
<name>A0AAE1E8V7_9GAST</name>
<dbReference type="EC" id="7.2.2.-" evidence="14"/>
<dbReference type="SUPFAM" id="SSF56784">
    <property type="entry name" value="HAD-like"/>
    <property type="match status" value="1"/>
</dbReference>
<sequence length="1299" mass="145245">MIIGPTHQDKTNSTVKPPLPPPPPTAYSKTKRQEIRGYELSRWRLYLTWLGYLVTAGALRLLFYWLPQLQVWCQCRACHLVAAEQVVLQDQQNSYHVAKVHTITRNGTGVKVKQPAKHVFMNKRARDTTIYSPESDDSLIRFFVVKKLKYIWDPEMRGFIPLRGLDKGHKLSHFHRSEGLSENDQRKRRFLYGANSIEVHVTPIVTLLYKEVLSPFTIFQLFSMCVWYADEYYIYASCIVFVTTLSIILTVYQTRLFERTLRNTISKNTIVSVCRGGTEYQEISSDELVPGDVIEIPRQGCDMLCDAVLITGTCIVNESMLTGESVPVTKTTLPNPGPMSGSASPSDLEPDLDLKHHSRHVLFCGTHVIQTRFYGNQKVKAVVLRTGYSTSKGELVRSILFPKPAEFKFDRHSYFFMAFLFFVAAIGFVYTVVLMVKDEEEPGDIVLRSLDLITIAVPPALPAALAVGVVFSQRRLKAEGVFCISPRGINVCGTIDAVCFDKTGTLTEDGLNMHGVVGISKSRFEPLVKEASRMSSGPLLTAMAACHSLTIIEEQLVGDPLDLIMFEATEWELLEPGQDETRFDMMTPTIVRPRSSQLSKNALDGGDVGIVRQFPFSSSLQRMSVIVRKLGATNFDLFVKGSPEMITALSKKESVPFDFQQELQKYTQRGFRVIALAWKPLPSKLNYVKVQRINRDQVESDLTFLGLLVMENRLKCQSAPVIRQLLEADVRTVMVTGDNMLTALSVARECCMVDRTDRIIVVQAYPPEAGQSQVTMEFVYADDANTEVEEVHSTGNRTIQIDEESQRFHFALTGKTWAVIRQHCPDLLSKLVVRGTVFARMGPEQKAQLVEVLQDVGYYVGMCGDGANDCGALKAAHMGISLSEAEASVASPFTSKTPNIECVPCVVKEGRAALTTAFGVFKYIACYSLTQFVSVLILYWIGANLTDAEFLYIDFFLITTFSITFSRTGPYHELVRERPLVSLLGASPILSILTQMILVIAVQTFMYFNVQKQPWFVSFQDNEEDDYMSYENSAVFFASAYQYIILAITFAKGAPFRNSIFSNYWLLANIVIALGATIWINIYPTDGLAELLEIKQFPPMAYRALFIGVAFINFLLSFIIEKFLIDNEVLREKVRLRLKECLPMQDQAYAKIESEIEKDPTWPPVSNKKVDLAEIFQKQESVVSVETKMEKSKVTLEDLLEHSDHEDGTALLSGEENEVDSSPNHDTALPPSYEVVSQATSSFLSSQTLLQPSATSSSTASSSTSTSSPSSSTTQQESSKTDEGGKEISSTTETVTTSL</sequence>
<feature type="transmembrane region" description="Helical" evidence="14">
    <location>
        <begin position="413"/>
        <end position="432"/>
    </location>
</feature>
<evidence type="ECO:0000313" key="20">
    <source>
        <dbReference type="Proteomes" id="UP001283361"/>
    </source>
</evidence>
<evidence type="ECO:0000313" key="19">
    <source>
        <dbReference type="EMBL" id="KAK3798586.1"/>
    </source>
</evidence>
<keyword evidence="3" id="KW-0597">Phosphoprotein</keyword>
<evidence type="ECO:0000256" key="14">
    <source>
        <dbReference type="RuleBase" id="RU362082"/>
    </source>
</evidence>
<evidence type="ECO:0000256" key="15">
    <source>
        <dbReference type="SAM" id="MobiDB-lite"/>
    </source>
</evidence>
<dbReference type="InterPro" id="IPR044492">
    <property type="entry name" value="P_typ_ATPase_HD_dom"/>
</dbReference>
<dbReference type="Pfam" id="PF12409">
    <property type="entry name" value="P5-ATPase"/>
    <property type="match status" value="1"/>
</dbReference>
<dbReference type="SUPFAM" id="SSF81665">
    <property type="entry name" value="Calcium ATPase, transmembrane domain M"/>
    <property type="match status" value="1"/>
</dbReference>
<feature type="transmembrane region" description="Helical" evidence="14">
    <location>
        <begin position="452"/>
        <end position="471"/>
    </location>
</feature>
<feature type="compositionally biased region" description="Low complexity" evidence="15">
    <location>
        <begin position="1289"/>
        <end position="1299"/>
    </location>
</feature>
<keyword evidence="10 14" id="KW-1278">Translocase</keyword>
<reference evidence="19" key="1">
    <citation type="journal article" date="2023" name="G3 (Bethesda)">
        <title>A reference genome for the long-term kleptoplast-retaining sea slug Elysia crispata morphotype clarki.</title>
        <authorList>
            <person name="Eastman K.E."/>
            <person name="Pendleton A.L."/>
            <person name="Shaikh M.A."/>
            <person name="Suttiyut T."/>
            <person name="Ogas R."/>
            <person name="Tomko P."/>
            <person name="Gavelis G."/>
            <person name="Widhalm J.R."/>
            <person name="Wisecaver J.H."/>
        </authorList>
    </citation>
    <scope>NUCLEOTIDE SEQUENCE</scope>
    <source>
        <strain evidence="19">ECLA1</strain>
    </source>
</reference>
<dbReference type="PRINTS" id="PR00119">
    <property type="entry name" value="CATATPASE"/>
</dbReference>
<dbReference type="SFLD" id="SFLDS00003">
    <property type="entry name" value="Haloacid_Dehalogenase"/>
    <property type="match status" value="1"/>
</dbReference>
<evidence type="ECO:0000256" key="6">
    <source>
        <dbReference type="ARBA" id="ARBA00022741"/>
    </source>
</evidence>
<comment type="caution">
    <text evidence="19">The sequence shown here is derived from an EMBL/GenBank/DDBJ whole genome shotgun (WGS) entry which is preliminary data.</text>
</comment>
<keyword evidence="7" id="KW-0967">Endosome</keyword>
<dbReference type="SUPFAM" id="SSF81660">
    <property type="entry name" value="Metal cation-transporting ATPase, ATP-binding domain N"/>
    <property type="match status" value="1"/>
</dbReference>
<dbReference type="PROSITE" id="PS00154">
    <property type="entry name" value="ATPASE_E1_E2"/>
    <property type="match status" value="1"/>
</dbReference>
<feature type="region of interest" description="Disordered" evidence="15">
    <location>
        <begin position="327"/>
        <end position="348"/>
    </location>
</feature>
<feature type="transmembrane region" description="Helical" evidence="14">
    <location>
        <begin position="45"/>
        <end position="66"/>
    </location>
</feature>
<dbReference type="InterPro" id="IPR008250">
    <property type="entry name" value="ATPase_P-typ_transduc_dom_A_sf"/>
</dbReference>
<dbReference type="InterPro" id="IPR059000">
    <property type="entry name" value="ATPase_P-type_domA"/>
</dbReference>
<feature type="transmembrane region" description="Helical" evidence="14">
    <location>
        <begin position="920"/>
        <end position="942"/>
    </location>
</feature>
<dbReference type="GO" id="GO:0005524">
    <property type="term" value="F:ATP binding"/>
    <property type="evidence" value="ECO:0007669"/>
    <property type="project" value="UniProtKB-UniRule"/>
</dbReference>
<feature type="domain" description="P5B-type ATPase N-terminal" evidence="18">
    <location>
        <begin position="34"/>
        <end position="153"/>
    </location>
</feature>
<gene>
    <name evidence="19" type="ORF">RRG08_031597</name>
</gene>
<feature type="domain" description="P-type ATPase A" evidence="16">
    <location>
        <begin position="269"/>
        <end position="399"/>
    </location>
</feature>
<dbReference type="GO" id="GO:0019829">
    <property type="term" value="F:ATPase-coupled monoatomic cation transmembrane transporter activity"/>
    <property type="evidence" value="ECO:0007669"/>
    <property type="project" value="UniProtKB-UniRule"/>
</dbReference>
<evidence type="ECO:0000256" key="7">
    <source>
        <dbReference type="ARBA" id="ARBA00022753"/>
    </source>
</evidence>
<feature type="domain" description="Cation-transporting P-type ATPase N-terminal" evidence="17">
    <location>
        <begin position="176"/>
        <end position="227"/>
    </location>
</feature>
<evidence type="ECO:0000256" key="8">
    <source>
        <dbReference type="ARBA" id="ARBA00022840"/>
    </source>
</evidence>
<keyword evidence="20" id="KW-1185">Reference proteome</keyword>
<dbReference type="GO" id="GO:0046872">
    <property type="term" value="F:metal ion binding"/>
    <property type="evidence" value="ECO:0007669"/>
    <property type="project" value="UniProtKB-UniRule"/>
</dbReference>
<keyword evidence="9 14" id="KW-0460">Magnesium</keyword>
<dbReference type="Pfam" id="PF00690">
    <property type="entry name" value="Cation_ATPase_N"/>
    <property type="match status" value="1"/>
</dbReference>
<evidence type="ECO:0000259" key="16">
    <source>
        <dbReference type="Pfam" id="PF00122"/>
    </source>
</evidence>
<dbReference type="SFLD" id="SFLDG00002">
    <property type="entry name" value="C1.7:_P-type_atpase_like"/>
    <property type="match status" value="1"/>
</dbReference>
<protein>
    <recommendedName>
        <fullName evidence="14">Cation-transporting ATPase</fullName>
        <ecNumber evidence="14">7.2.2.-</ecNumber>
    </recommendedName>
</protein>
<feature type="transmembrane region" description="Helical" evidence="14">
    <location>
        <begin position="232"/>
        <end position="252"/>
    </location>
</feature>
<evidence type="ECO:0000259" key="18">
    <source>
        <dbReference type="Pfam" id="PF12409"/>
    </source>
</evidence>
<dbReference type="InterPro" id="IPR006544">
    <property type="entry name" value="P-type_TPase_V"/>
</dbReference>
<evidence type="ECO:0000256" key="4">
    <source>
        <dbReference type="ARBA" id="ARBA00022692"/>
    </source>
</evidence>
<comment type="catalytic activity">
    <reaction evidence="13 14">
        <text>ATP + H2O = ADP + phosphate + H(+)</text>
        <dbReference type="Rhea" id="RHEA:13065"/>
        <dbReference type="ChEBI" id="CHEBI:15377"/>
        <dbReference type="ChEBI" id="CHEBI:15378"/>
        <dbReference type="ChEBI" id="CHEBI:30616"/>
        <dbReference type="ChEBI" id="CHEBI:43474"/>
        <dbReference type="ChEBI" id="CHEBI:456216"/>
    </reaction>
</comment>
<dbReference type="FunFam" id="1.20.1110.10:FF:000023">
    <property type="entry name" value="Cation-transporting ATPase"/>
    <property type="match status" value="1"/>
</dbReference>
<dbReference type="EMBL" id="JAWDGP010000665">
    <property type="protein sequence ID" value="KAK3798586.1"/>
    <property type="molecule type" value="Genomic_DNA"/>
</dbReference>
<evidence type="ECO:0000256" key="10">
    <source>
        <dbReference type="ARBA" id="ARBA00022967"/>
    </source>
</evidence>
<dbReference type="Proteomes" id="UP001283361">
    <property type="component" value="Unassembled WGS sequence"/>
</dbReference>
<dbReference type="CDD" id="cd07542">
    <property type="entry name" value="P-type_ATPase_cation"/>
    <property type="match status" value="1"/>
</dbReference>
<dbReference type="InterPro" id="IPR023214">
    <property type="entry name" value="HAD_sf"/>
</dbReference>
<dbReference type="Pfam" id="PF13246">
    <property type="entry name" value="Cation_ATPase"/>
    <property type="match status" value="1"/>
</dbReference>
<dbReference type="GO" id="GO:0016887">
    <property type="term" value="F:ATP hydrolysis activity"/>
    <property type="evidence" value="ECO:0007669"/>
    <property type="project" value="InterPro"/>
</dbReference>
<feature type="transmembrane region" description="Helical" evidence="14">
    <location>
        <begin position="1063"/>
        <end position="1082"/>
    </location>
</feature>
<dbReference type="InterPro" id="IPR047819">
    <property type="entry name" value="P5A-ATPase_N"/>
</dbReference>
<dbReference type="Gene3D" id="2.70.150.10">
    <property type="entry name" value="Calcium-transporting ATPase, cytoplasmic transduction domain A"/>
    <property type="match status" value="1"/>
</dbReference>
<organism evidence="19 20">
    <name type="scientific">Elysia crispata</name>
    <name type="common">lettuce slug</name>
    <dbReference type="NCBI Taxonomy" id="231223"/>
    <lineage>
        <taxon>Eukaryota</taxon>
        <taxon>Metazoa</taxon>
        <taxon>Spiralia</taxon>
        <taxon>Lophotrochozoa</taxon>
        <taxon>Mollusca</taxon>
        <taxon>Gastropoda</taxon>
        <taxon>Heterobranchia</taxon>
        <taxon>Euthyneura</taxon>
        <taxon>Panpulmonata</taxon>
        <taxon>Sacoglossa</taxon>
        <taxon>Placobranchoidea</taxon>
        <taxon>Plakobranchidae</taxon>
        <taxon>Elysia</taxon>
    </lineage>
</organism>
<comment type="similarity">
    <text evidence="2 14">Belongs to the cation transport ATPase (P-type) (TC 3.A.3) family. Type V subfamily.</text>
</comment>
<dbReference type="SFLD" id="SFLDF00027">
    <property type="entry name" value="p-type_atpase"/>
    <property type="match status" value="1"/>
</dbReference>
<dbReference type="FunFam" id="3.40.1110.10:FF:000026">
    <property type="entry name" value="Cation-transporting ATPase"/>
    <property type="match status" value="1"/>
</dbReference>
<dbReference type="InterPro" id="IPR001757">
    <property type="entry name" value="P_typ_ATPase"/>
</dbReference>
<keyword evidence="5 14" id="KW-0479">Metal-binding</keyword>
<proteinExistence type="inferred from homology"/>
<comment type="subcellular location">
    <subcellularLocation>
        <location evidence="1">Late endosome membrane</location>
        <topology evidence="1">Multi-pass membrane protein</topology>
    </subcellularLocation>
    <subcellularLocation>
        <location evidence="14">Membrane</location>
        <topology evidence="14">Multi-pass membrane protein</topology>
    </subcellularLocation>
</comment>
<keyword evidence="4 14" id="KW-0812">Transmembrane</keyword>
<feature type="transmembrane region" description="Helical" evidence="14">
    <location>
        <begin position="1034"/>
        <end position="1051"/>
    </location>
</feature>
<evidence type="ECO:0000256" key="12">
    <source>
        <dbReference type="ARBA" id="ARBA00023136"/>
    </source>
</evidence>
<dbReference type="GO" id="GO:0006874">
    <property type="term" value="P:intracellular calcium ion homeostasis"/>
    <property type="evidence" value="ECO:0007669"/>
    <property type="project" value="TreeGrafter"/>
</dbReference>
<feature type="compositionally biased region" description="Low complexity" evidence="15">
    <location>
        <begin position="1244"/>
        <end position="1278"/>
    </location>
</feature>
<feature type="transmembrane region" description="Helical" evidence="14">
    <location>
        <begin position="948"/>
        <end position="968"/>
    </location>
</feature>
<evidence type="ECO:0000256" key="11">
    <source>
        <dbReference type="ARBA" id="ARBA00022989"/>
    </source>
</evidence>
<keyword evidence="11 14" id="KW-1133">Transmembrane helix</keyword>
<feature type="transmembrane region" description="Helical" evidence="14">
    <location>
        <begin position="980"/>
        <end position="1008"/>
    </location>
</feature>
<evidence type="ECO:0000256" key="5">
    <source>
        <dbReference type="ARBA" id="ARBA00022723"/>
    </source>
</evidence>
<evidence type="ECO:0000259" key="17">
    <source>
        <dbReference type="Pfam" id="PF00690"/>
    </source>
</evidence>